<sequence length="142" mass="15416">MHIPTLLILAITLLATATPTPTPPNATLTNHNAPQKRVIADLTFCDAIGYKGHCEHIRLGTGVACTNFSPALTAKVSSMQIPFEWNCTLFDGKDCTGSSSSFDHDRGWLTQCGGWITGRFVWSGCGRNWNDRAVSLQCSSPF</sequence>
<comment type="caution">
    <text evidence="3">The sequence shown here is derived from an EMBL/GenBank/DDBJ whole genome shotgun (WGS) entry which is preliminary data.</text>
</comment>
<dbReference type="Proteomes" id="UP000490939">
    <property type="component" value="Unassembled WGS sequence"/>
</dbReference>
<feature type="signal peptide" evidence="1">
    <location>
        <begin position="1"/>
        <end position="17"/>
    </location>
</feature>
<keyword evidence="1" id="KW-0732">Signal</keyword>
<evidence type="ECO:0000256" key="1">
    <source>
        <dbReference type="SAM" id="SignalP"/>
    </source>
</evidence>
<feature type="chain" id="PRO_5044691203" evidence="1">
    <location>
        <begin position="18"/>
        <end position="142"/>
    </location>
</feature>
<name>A0A8H3ZJ61_VENIN</name>
<proteinExistence type="predicted"/>
<dbReference type="Proteomes" id="UP000447873">
    <property type="component" value="Unassembled WGS sequence"/>
</dbReference>
<accession>A0A8H3ZJ61</accession>
<evidence type="ECO:0000313" key="5">
    <source>
        <dbReference type="Proteomes" id="UP000490939"/>
    </source>
</evidence>
<evidence type="ECO:0000313" key="4">
    <source>
        <dbReference type="Proteomes" id="UP000447873"/>
    </source>
</evidence>
<protein>
    <submittedName>
        <fullName evidence="3">Uncharacterized protein</fullName>
    </submittedName>
</protein>
<gene>
    <name evidence="3" type="ORF">EG327_003071</name>
    <name evidence="2" type="ORF">EG328_011296</name>
</gene>
<keyword evidence="5" id="KW-1185">Reference proteome</keyword>
<evidence type="ECO:0000313" key="3">
    <source>
        <dbReference type="EMBL" id="KAE9993821.1"/>
    </source>
</evidence>
<dbReference type="EMBL" id="WNWR01000020">
    <property type="protein sequence ID" value="KAE9993821.1"/>
    <property type="molecule type" value="Genomic_DNA"/>
</dbReference>
<dbReference type="EMBL" id="WNWS01000082">
    <property type="protein sequence ID" value="KAE9981947.1"/>
    <property type="molecule type" value="Genomic_DNA"/>
</dbReference>
<evidence type="ECO:0000313" key="2">
    <source>
        <dbReference type="EMBL" id="KAE9981947.1"/>
    </source>
</evidence>
<organism evidence="3 5">
    <name type="scientific">Venturia inaequalis</name>
    <name type="common">Apple scab fungus</name>
    <dbReference type="NCBI Taxonomy" id="5025"/>
    <lineage>
        <taxon>Eukaryota</taxon>
        <taxon>Fungi</taxon>
        <taxon>Dikarya</taxon>
        <taxon>Ascomycota</taxon>
        <taxon>Pezizomycotina</taxon>
        <taxon>Dothideomycetes</taxon>
        <taxon>Pleosporomycetidae</taxon>
        <taxon>Venturiales</taxon>
        <taxon>Venturiaceae</taxon>
        <taxon>Venturia</taxon>
    </lineage>
</organism>
<reference evidence="3 5" key="1">
    <citation type="submission" date="2019-07" db="EMBL/GenBank/DDBJ databases">
        <title>Venturia inaequalis Genome Resource.</title>
        <authorList>
            <person name="Lichtner F.J."/>
        </authorList>
    </citation>
    <scope>NUCLEOTIDE SEQUENCE [LARGE SCALE GENOMIC DNA]</scope>
    <source>
        <strain evidence="2 4">120213</strain>
        <strain evidence="3 5">DMI_063113</strain>
    </source>
</reference>
<dbReference type="Gene3D" id="2.60.20.10">
    <property type="entry name" value="Crystallins"/>
    <property type="match status" value="1"/>
</dbReference>
<dbReference type="AlphaFoldDB" id="A0A8H3ZJ61"/>